<name>A0A3A2ZVU4_9EURO</name>
<dbReference type="AlphaFoldDB" id="A0A3A2ZVU4"/>
<dbReference type="InterPro" id="IPR021848">
    <property type="entry name" value="HODM_asu-like"/>
</dbReference>
<dbReference type="Pfam" id="PF11927">
    <property type="entry name" value="HODM_asu-like"/>
    <property type="match status" value="1"/>
</dbReference>
<dbReference type="Proteomes" id="UP000266188">
    <property type="component" value="Unassembled WGS sequence"/>
</dbReference>
<dbReference type="EMBL" id="MVGC01000006">
    <property type="protein sequence ID" value="RJE27269.1"/>
    <property type="molecule type" value="Genomic_DNA"/>
</dbReference>
<dbReference type="OrthoDB" id="5043642at2759"/>
<comment type="caution">
    <text evidence="1">The sequence shown here is derived from an EMBL/GenBank/DDBJ whole genome shotgun (WGS) entry which is preliminary data.</text>
</comment>
<reference evidence="2" key="1">
    <citation type="submission" date="2017-02" db="EMBL/GenBank/DDBJ databases">
        <authorList>
            <person name="Tafer H."/>
            <person name="Lopandic K."/>
        </authorList>
    </citation>
    <scope>NUCLEOTIDE SEQUENCE [LARGE SCALE GENOMIC DNA]</scope>
    <source>
        <strain evidence="2">CBS 366.77</strain>
    </source>
</reference>
<evidence type="ECO:0000313" key="1">
    <source>
        <dbReference type="EMBL" id="RJE27269.1"/>
    </source>
</evidence>
<accession>A0A3A2ZVU4</accession>
<organism evidence="1 2">
    <name type="scientific">Aspergillus sclerotialis</name>
    <dbReference type="NCBI Taxonomy" id="2070753"/>
    <lineage>
        <taxon>Eukaryota</taxon>
        <taxon>Fungi</taxon>
        <taxon>Dikarya</taxon>
        <taxon>Ascomycota</taxon>
        <taxon>Pezizomycotina</taxon>
        <taxon>Eurotiomycetes</taxon>
        <taxon>Eurotiomycetidae</taxon>
        <taxon>Eurotiales</taxon>
        <taxon>Aspergillaceae</taxon>
        <taxon>Aspergillus</taxon>
        <taxon>Aspergillus subgen. Polypaecilum</taxon>
    </lineage>
</organism>
<gene>
    <name evidence="1" type="ORF">PHISCL_00400</name>
</gene>
<dbReference type="STRING" id="2070753.A0A3A2ZVU4"/>
<sequence length="217" mass="25598">MQRNEEDGMYYLRAGFICSSIGWTFGTHFNRQLRAIHAEVNDYEQKMSKSMDRFFSKLPTNQPIQRGSWFVEDWQPLFVTPEEYALNGGTRHQGENVDIEQCHLRCDWQTLRRLPLSGAIIFNFKAVFTPLTDLRDEPYVPSLMYKQATEGKPSLTDQKIHEHIRPVVLDSLKTWKNEQIANGVIPPDWEEETLAESPFYPGWEKRWRRKIEFDINV</sequence>
<proteinExistence type="predicted"/>
<protein>
    <submittedName>
        <fullName evidence="1">Uncharacterized protein</fullName>
    </submittedName>
</protein>
<evidence type="ECO:0000313" key="2">
    <source>
        <dbReference type="Proteomes" id="UP000266188"/>
    </source>
</evidence>
<keyword evidence="2" id="KW-1185">Reference proteome</keyword>